<sequence length="13" mass="1581">MILHMEFLMNNST</sequence>
<protein>
    <submittedName>
        <fullName evidence="1">Uncharacterized protein</fullName>
    </submittedName>
</protein>
<proteinExistence type="predicted"/>
<reference evidence="1" key="2">
    <citation type="journal article" date="2015" name="Data Brief">
        <title>Shoot transcriptome of the giant reed, Arundo donax.</title>
        <authorList>
            <person name="Barrero R.A."/>
            <person name="Guerrero F.D."/>
            <person name="Moolhuijzen P."/>
            <person name="Goolsby J.A."/>
            <person name="Tidwell J."/>
            <person name="Bellgard S.E."/>
            <person name="Bellgard M.I."/>
        </authorList>
    </citation>
    <scope>NUCLEOTIDE SEQUENCE</scope>
    <source>
        <tissue evidence="1">Shoot tissue taken approximately 20 cm above the soil surface</tissue>
    </source>
</reference>
<evidence type="ECO:0000313" key="1">
    <source>
        <dbReference type="EMBL" id="JAD40751.1"/>
    </source>
</evidence>
<accession>A0A0A8ZPM4</accession>
<name>A0A0A8ZPM4_ARUDO</name>
<dbReference type="EMBL" id="GBRH01257144">
    <property type="protein sequence ID" value="JAD40751.1"/>
    <property type="molecule type" value="Transcribed_RNA"/>
</dbReference>
<organism evidence="1">
    <name type="scientific">Arundo donax</name>
    <name type="common">Giant reed</name>
    <name type="synonym">Donax arundinaceus</name>
    <dbReference type="NCBI Taxonomy" id="35708"/>
    <lineage>
        <taxon>Eukaryota</taxon>
        <taxon>Viridiplantae</taxon>
        <taxon>Streptophyta</taxon>
        <taxon>Embryophyta</taxon>
        <taxon>Tracheophyta</taxon>
        <taxon>Spermatophyta</taxon>
        <taxon>Magnoliopsida</taxon>
        <taxon>Liliopsida</taxon>
        <taxon>Poales</taxon>
        <taxon>Poaceae</taxon>
        <taxon>PACMAD clade</taxon>
        <taxon>Arundinoideae</taxon>
        <taxon>Arundineae</taxon>
        <taxon>Arundo</taxon>
    </lineage>
</organism>
<reference evidence="1" key="1">
    <citation type="submission" date="2014-09" db="EMBL/GenBank/DDBJ databases">
        <authorList>
            <person name="Magalhaes I.L.F."/>
            <person name="Oliveira U."/>
            <person name="Santos F.R."/>
            <person name="Vidigal T.H.D.A."/>
            <person name="Brescovit A.D."/>
            <person name="Santos A.J."/>
        </authorList>
    </citation>
    <scope>NUCLEOTIDE SEQUENCE</scope>
    <source>
        <tissue evidence="1">Shoot tissue taken approximately 20 cm above the soil surface</tissue>
    </source>
</reference>